<evidence type="ECO:0000313" key="2">
    <source>
        <dbReference type="EMBL" id="SBS95834.1"/>
    </source>
</evidence>
<feature type="compositionally biased region" description="Low complexity" evidence="1">
    <location>
        <begin position="290"/>
        <end position="305"/>
    </location>
</feature>
<feature type="compositionally biased region" description="Low complexity" evidence="1">
    <location>
        <begin position="323"/>
        <end position="340"/>
    </location>
</feature>
<reference evidence="3" key="1">
    <citation type="submission" date="2016-05" db="EMBL/GenBank/DDBJ databases">
        <authorList>
            <person name="Naeem Raeece"/>
        </authorList>
    </citation>
    <scope>NUCLEOTIDE SEQUENCE [LARGE SCALE GENOMIC DNA]</scope>
</reference>
<feature type="compositionally biased region" description="Polar residues" evidence="1">
    <location>
        <begin position="215"/>
        <end position="241"/>
    </location>
</feature>
<feature type="region of interest" description="Disordered" evidence="1">
    <location>
        <begin position="200"/>
        <end position="256"/>
    </location>
</feature>
<feature type="compositionally biased region" description="Polar residues" evidence="1">
    <location>
        <begin position="306"/>
        <end position="321"/>
    </location>
</feature>
<accession>A0A1A8WVD7</accession>
<dbReference type="EMBL" id="FLQW01003512">
    <property type="protein sequence ID" value="SBS95834.1"/>
    <property type="molecule type" value="Genomic_DNA"/>
</dbReference>
<proteinExistence type="predicted"/>
<dbReference type="VEuPathDB" id="PlasmoDB:PmUG01_00047600"/>
<dbReference type="AlphaFoldDB" id="A0A1A8WVD7"/>
<evidence type="ECO:0000313" key="3">
    <source>
        <dbReference type="Proteomes" id="UP000078597"/>
    </source>
</evidence>
<feature type="region of interest" description="Disordered" evidence="1">
    <location>
        <begin position="270"/>
        <end position="341"/>
    </location>
</feature>
<gene>
    <name evidence="2" type="ORF">PMALA_049610</name>
</gene>
<dbReference type="SUPFAM" id="SSF140924">
    <property type="entry name" value="Duffy binding domain-like"/>
    <property type="match status" value="1"/>
</dbReference>
<dbReference type="Proteomes" id="UP000078597">
    <property type="component" value="Unassembled WGS sequence"/>
</dbReference>
<name>A0A1A8WVD7_PLAMA</name>
<organism evidence="2 3">
    <name type="scientific">Plasmodium malariae</name>
    <dbReference type="NCBI Taxonomy" id="5858"/>
    <lineage>
        <taxon>Eukaryota</taxon>
        <taxon>Sar</taxon>
        <taxon>Alveolata</taxon>
        <taxon>Apicomplexa</taxon>
        <taxon>Aconoidasida</taxon>
        <taxon>Haemosporida</taxon>
        <taxon>Plasmodiidae</taxon>
        <taxon>Plasmodium</taxon>
        <taxon>Plasmodium (Plasmodium)</taxon>
    </lineage>
</organism>
<feature type="non-terminal residue" evidence="2">
    <location>
        <position position="1"/>
    </location>
</feature>
<sequence>YLDVKGSTFFRYVNNQKFNKIKSYIINKTKSLTNENLEENFRKGCRELANYLIQYKTAPSYYNKDIWEGVLKGWVKHHYEKLNKHGGCPVIMTEKNLALLNFKYEVQDFCEEQNTKRKGILCLKRGSINEENCNEQCTIKIKEYNTWINNKKEYFNTKKAHIISTCNTAPSHFPTKQCNILGPTIFKTLPECKIMHLIEPSSSESKEETNDLQEKNQNTLSVPSTEENPIKENVQNSPVDKTQSEQRTTVDQEVQLVSQPEIQELLSTGLSYTPQSTRKAQHVQDEQDTNSETPSQTESESPISPGTDTLQHLVSQVPRTTDSVETSSSYSESLFPSSSSVKYNGQPNLRRMFKKKKKIKRRQVKFLRLLVPSFSNDKRELFTDDHLDYPIYYDDEIIKKITINELTKNANLTKRKNDRSKTIIEVHMEVLEDFKNEKWENNKEKFLEICIDEFTKKKYNAYPNLTDDDLIIENIKCSNDITKQNILWNKWIERHRNISEKLKKLHWINNLKNEWKKELAYIQEREELKIKAPNENHKVPFIEIEKDLWKHWISKKGIIIEQYL</sequence>
<protein>
    <submittedName>
        <fullName evidence="2">STP1 protein</fullName>
    </submittedName>
</protein>
<evidence type="ECO:0000256" key="1">
    <source>
        <dbReference type="SAM" id="MobiDB-lite"/>
    </source>
</evidence>
<feature type="compositionally biased region" description="Basic and acidic residues" evidence="1">
    <location>
        <begin position="204"/>
        <end position="214"/>
    </location>
</feature>